<dbReference type="PANTHER" id="PTHR10127">
    <property type="entry name" value="DISCOIDIN, CUB, EGF, LAMININ , AND ZINC METALLOPROTEASE DOMAIN CONTAINING"/>
    <property type="match status" value="1"/>
</dbReference>
<evidence type="ECO:0000256" key="1">
    <source>
        <dbReference type="ARBA" id="ARBA00022670"/>
    </source>
</evidence>
<dbReference type="InterPro" id="IPR034035">
    <property type="entry name" value="Astacin-like_dom"/>
</dbReference>
<dbReference type="GO" id="GO:0004222">
    <property type="term" value="F:metalloendopeptidase activity"/>
    <property type="evidence" value="ECO:0007669"/>
    <property type="project" value="UniProtKB-UniRule"/>
</dbReference>
<evidence type="ECO:0000256" key="6">
    <source>
        <dbReference type="ARBA" id="ARBA00023157"/>
    </source>
</evidence>
<dbReference type="AlphaFoldDB" id="A0AAF5DDC6"/>
<proteinExistence type="predicted"/>
<comment type="cofactor">
    <cofactor evidence="7 8">
        <name>Zn(2+)</name>
        <dbReference type="ChEBI" id="CHEBI:29105"/>
    </cofactor>
    <text evidence="7 8">Binds 1 zinc ion per subunit.</text>
</comment>
<protein>
    <recommendedName>
        <fullName evidence="8">Metalloendopeptidase</fullName>
        <ecNumber evidence="8">3.4.24.-</ecNumber>
    </recommendedName>
</protein>
<feature type="active site" evidence="7">
    <location>
        <position position="953"/>
    </location>
</feature>
<dbReference type="CDD" id="cd04280">
    <property type="entry name" value="ZnMc_astacin_like"/>
    <property type="match status" value="4"/>
</dbReference>
<feature type="domain" description="Peptidase M12A" evidence="9">
    <location>
        <begin position="115"/>
        <end position="313"/>
    </location>
</feature>
<feature type="binding site" evidence="7">
    <location>
        <position position="952"/>
    </location>
    <ligand>
        <name>Zn(2+)</name>
        <dbReference type="ChEBI" id="CHEBI:29105"/>
        <note>catalytic</note>
    </ligand>
</feature>
<dbReference type="InterPro" id="IPR041426">
    <property type="entry name" value="Mos1_HTH"/>
</dbReference>
<feature type="binding site" evidence="7">
    <location>
        <position position="210"/>
    </location>
    <ligand>
        <name>Zn(2+)</name>
        <dbReference type="ChEBI" id="CHEBI:29105"/>
        <note>catalytic</note>
    </ligand>
</feature>
<feature type="binding site" evidence="7">
    <location>
        <position position="956"/>
    </location>
    <ligand>
        <name>Zn(2+)</name>
        <dbReference type="ChEBI" id="CHEBI:29105"/>
        <note>catalytic</note>
    </ligand>
</feature>
<evidence type="ECO:0000313" key="10">
    <source>
        <dbReference type="Proteomes" id="UP000035681"/>
    </source>
</evidence>
<dbReference type="PANTHER" id="PTHR10127:SF780">
    <property type="entry name" value="METALLOENDOPEPTIDASE"/>
    <property type="match status" value="1"/>
</dbReference>
<feature type="active site" evidence="7">
    <location>
        <position position="1896"/>
    </location>
</feature>
<dbReference type="InterPro" id="IPR001506">
    <property type="entry name" value="Peptidase_M12A"/>
</dbReference>
<keyword evidence="6" id="KW-1015">Disulfide bond</keyword>
<keyword evidence="2 7" id="KW-0479">Metal-binding</keyword>
<dbReference type="Pfam" id="PF17906">
    <property type="entry name" value="HTH_48"/>
    <property type="match status" value="1"/>
</dbReference>
<dbReference type="EC" id="3.4.24.-" evidence="8"/>
<dbReference type="GO" id="GO:0003676">
    <property type="term" value="F:nucleic acid binding"/>
    <property type="evidence" value="ECO:0007669"/>
    <property type="project" value="InterPro"/>
</dbReference>
<keyword evidence="10" id="KW-1185">Reference proteome</keyword>
<dbReference type="Pfam" id="PF01400">
    <property type="entry name" value="Astacin"/>
    <property type="match status" value="4"/>
</dbReference>
<feature type="domain" description="Peptidase M12A" evidence="9">
    <location>
        <begin position="1315"/>
        <end position="1513"/>
    </location>
</feature>
<keyword evidence="5 7" id="KW-0482">Metalloprotease</keyword>
<feature type="domain" description="Peptidase M12A" evidence="9">
    <location>
        <begin position="861"/>
        <end position="1059"/>
    </location>
</feature>
<dbReference type="InterPro" id="IPR006026">
    <property type="entry name" value="Peptidase_Metallo"/>
</dbReference>
<comment type="caution">
    <text evidence="7">Lacks conserved residue(s) required for the propagation of feature annotation.</text>
</comment>
<dbReference type="Gene3D" id="3.40.390.10">
    <property type="entry name" value="Collagenase (Catalytic Domain)"/>
    <property type="match status" value="4"/>
</dbReference>
<dbReference type="GO" id="GO:0006508">
    <property type="term" value="P:proteolysis"/>
    <property type="evidence" value="ECO:0007669"/>
    <property type="project" value="UniProtKB-KW"/>
</dbReference>
<feature type="active site" evidence="7">
    <location>
        <position position="207"/>
    </location>
</feature>
<dbReference type="WBParaSite" id="TCONS_00010424.p1">
    <property type="protein sequence ID" value="TCONS_00010424.p1"/>
    <property type="gene ID" value="XLOC_003535"/>
</dbReference>
<feature type="binding site" evidence="7">
    <location>
        <position position="1895"/>
    </location>
    <ligand>
        <name>Zn(2+)</name>
        <dbReference type="ChEBI" id="CHEBI:29105"/>
        <note>catalytic</note>
    </ligand>
</feature>
<dbReference type="InterPro" id="IPR000742">
    <property type="entry name" value="EGF"/>
</dbReference>
<evidence type="ECO:0000256" key="7">
    <source>
        <dbReference type="PROSITE-ProRule" id="PRU01211"/>
    </source>
</evidence>
<evidence type="ECO:0000256" key="8">
    <source>
        <dbReference type="RuleBase" id="RU361183"/>
    </source>
</evidence>
<name>A0AAF5DDC6_STRER</name>
<feature type="binding site" evidence="7">
    <location>
        <position position="206"/>
    </location>
    <ligand>
        <name>Zn(2+)</name>
        <dbReference type="ChEBI" id="CHEBI:29105"/>
        <note>catalytic</note>
    </ligand>
</feature>
<feature type="binding site" evidence="7">
    <location>
        <position position="1416"/>
    </location>
    <ligand>
        <name>Zn(2+)</name>
        <dbReference type="ChEBI" id="CHEBI:29105"/>
        <note>catalytic</note>
    </ligand>
</feature>
<evidence type="ECO:0000259" key="9">
    <source>
        <dbReference type="PROSITE" id="PS51864"/>
    </source>
</evidence>
<dbReference type="PRINTS" id="PR00480">
    <property type="entry name" value="ASTACIN"/>
</dbReference>
<keyword evidence="1 7" id="KW-0645">Protease</keyword>
<dbReference type="PROSITE" id="PS51864">
    <property type="entry name" value="ASTACIN"/>
    <property type="match status" value="4"/>
</dbReference>
<keyword evidence="3 7" id="KW-0378">Hydrolase</keyword>
<reference evidence="11" key="1">
    <citation type="submission" date="2024-02" db="UniProtKB">
        <authorList>
            <consortium name="WormBaseParasite"/>
        </authorList>
    </citation>
    <scope>IDENTIFICATION</scope>
</reference>
<evidence type="ECO:0000313" key="11">
    <source>
        <dbReference type="WBParaSite" id="TCONS_00010424.p1"/>
    </source>
</evidence>
<dbReference type="PROSITE" id="PS00022">
    <property type="entry name" value="EGF_1"/>
    <property type="match status" value="1"/>
</dbReference>
<dbReference type="InterPro" id="IPR024079">
    <property type="entry name" value="MetalloPept_cat_dom_sf"/>
</dbReference>
<accession>A0AAF5DDC6</accession>
<dbReference type="InterPro" id="IPR001888">
    <property type="entry name" value="Transposase_1"/>
</dbReference>
<feature type="active site" evidence="7">
    <location>
        <position position="1407"/>
    </location>
</feature>
<dbReference type="Gene3D" id="3.30.420.10">
    <property type="entry name" value="Ribonuclease H-like superfamily/Ribonuclease H"/>
    <property type="match status" value="1"/>
</dbReference>
<dbReference type="Proteomes" id="UP000035681">
    <property type="component" value="Unplaced"/>
</dbReference>
<feature type="binding site" evidence="7">
    <location>
        <position position="1406"/>
    </location>
    <ligand>
        <name>Zn(2+)</name>
        <dbReference type="ChEBI" id="CHEBI:29105"/>
        <note>catalytic</note>
    </ligand>
</feature>
<evidence type="ECO:0000256" key="5">
    <source>
        <dbReference type="ARBA" id="ARBA00023049"/>
    </source>
</evidence>
<dbReference type="InterPro" id="IPR036397">
    <property type="entry name" value="RNaseH_sf"/>
</dbReference>
<dbReference type="GO" id="GO:0008270">
    <property type="term" value="F:zinc ion binding"/>
    <property type="evidence" value="ECO:0007669"/>
    <property type="project" value="UniProtKB-UniRule"/>
</dbReference>
<feature type="binding site" evidence="7">
    <location>
        <position position="1410"/>
    </location>
    <ligand>
        <name>Zn(2+)</name>
        <dbReference type="ChEBI" id="CHEBI:29105"/>
        <note>catalytic</note>
    </ligand>
</feature>
<evidence type="ECO:0000256" key="3">
    <source>
        <dbReference type="ARBA" id="ARBA00022801"/>
    </source>
</evidence>
<dbReference type="Gene3D" id="1.10.10.1450">
    <property type="match status" value="1"/>
</dbReference>
<keyword evidence="4 7" id="KW-0862">Zinc</keyword>
<feature type="binding site" evidence="7">
    <location>
        <position position="1905"/>
    </location>
    <ligand>
        <name>Zn(2+)</name>
        <dbReference type="ChEBI" id="CHEBI:29105"/>
        <note>catalytic</note>
    </ligand>
</feature>
<organism evidence="10 11">
    <name type="scientific">Strongyloides stercoralis</name>
    <name type="common">Threadworm</name>
    <dbReference type="NCBI Taxonomy" id="6248"/>
    <lineage>
        <taxon>Eukaryota</taxon>
        <taxon>Metazoa</taxon>
        <taxon>Ecdysozoa</taxon>
        <taxon>Nematoda</taxon>
        <taxon>Chromadorea</taxon>
        <taxon>Rhabditida</taxon>
        <taxon>Tylenchina</taxon>
        <taxon>Panagrolaimomorpha</taxon>
        <taxon>Strongyloidoidea</taxon>
        <taxon>Strongyloididae</taxon>
        <taxon>Strongyloides</taxon>
    </lineage>
</organism>
<dbReference type="SMART" id="SM00235">
    <property type="entry name" value="ZnMc"/>
    <property type="match status" value="4"/>
</dbReference>
<evidence type="ECO:0000256" key="2">
    <source>
        <dbReference type="ARBA" id="ARBA00022723"/>
    </source>
</evidence>
<feature type="binding site" evidence="7">
    <location>
        <position position="962"/>
    </location>
    <ligand>
        <name>Zn(2+)</name>
        <dbReference type="ChEBI" id="CHEBI:29105"/>
        <note>catalytic</note>
    </ligand>
</feature>
<dbReference type="SUPFAM" id="SSF55486">
    <property type="entry name" value="Metalloproteases ('zincins'), catalytic domain"/>
    <property type="match status" value="4"/>
</dbReference>
<feature type="binding site" evidence="7">
    <location>
        <position position="1899"/>
    </location>
    <ligand>
        <name>Zn(2+)</name>
        <dbReference type="ChEBI" id="CHEBI:29105"/>
        <note>catalytic</note>
    </ligand>
</feature>
<dbReference type="Pfam" id="PF01359">
    <property type="entry name" value="Transposase_1"/>
    <property type="match status" value="1"/>
</dbReference>
<feature type="domain" description="Peptidase M12A" evidence="9">
    <location>
        <begin position="1804"/>
        <end position="1998"/>
    </location>
</feature>
<evidence type="ECO:0000256" key="4">
    <source>
        <dbReference type="ARBA" id="ARBA00022833"/>
    </source>
</evidence>
<feature type="binding site" evidence="7">
    <location>
        <position position="216"/>
    </location>
    <ligand>
        <name>Zn(2+)</name>
        <dbReference type="ChEBI" id="CHEBI:29105"/>
        <note>catalytic</note>
    </ligand>
</feature>
<sequence length="2149" mass="243536">NFKKMLTHLRIQQQTRENMGEDSKKVFDKHTKAMAELSKISNKLHGVQVSNADDKTEIEITPRGNPSMYQGDMILTEGQASYLLEEAKLKLEAKESNKTGDDVDKEIINKLKKNRAYKKDSRYKWKFPIPYFIERGVEQTVVDNALRNIAKETCLTFQKSAPFNNRQGLRIFRGQGCYSFIGPISDSKPQDVSIGRGCEWNGIVQHEVCHALGLFHEQSRPDRDDFLMINLNNVLPNQRHNYDKSSIASTETFGIPYDYGSHMQYDKKSFSFNNQLTMIPRNRDYLNTIGQFDKMQFNDIKLINSIYCADRCKGGIQCYNGGYEDPMRCGTCKCPSMLEGNDCRSVRRNPPECGTGSTLKATETIQSFKLKGVKNCVFLVNAPPGKRAQINIDRGYFNQTERCFPGIALEVKFNKDKTITGPTFCGSVNNKGITGESSNILFQYVGTRPDHFLEMRYRAFKRGTNATKTTQNINEAFGEDVVSTSTVQRWFKKFNEGNENLENEDRGRPCSTVDNDELRAVVEADPRQTLGQLAEALNLDKWIPHELNDYQKNRRFEICSSLILRNKNDPFLDRIVTCDEKWILYDNRKRSGQWLDINEAPKSFPKPQLNQKKVMVTVWWSAEGIIHYEFLKPGETITAESYCQQIEEMHKKLCQKRPALVNRKGPILLHDNARPHVSKKTLQKLGELGYETLPHPAYSPDLAPTDFHFFKHLDHFLNEKIFNNEEDIKTAFEDFIASRSQDFYQNGINKMLTHLRIQQQTRENMGEDSKKVFDKHTKAMAELSKISNKLHGVQVSNADDKTEIEITPRGNPSMYQGDMILTEGQASYLLEEAKLKLEAKESNKTGDDVDKEIINKLKKNRAYKKDSRYKWKFPIPYFIERGVEQTVVDNALRNIAKETCLTFQKSAPFNNRQGLRIFRGQGCYSFIGPISDSKPQDVSIGRGCEWNGIVQHEVCHALGLFHEQSRPDRDDFLMINLNNVLPNQRHNYDKSSIASTETFGLPYDYGSHMQYDKKSFSFNGQLTMIPKNRDYLNTIGQFDKMQFNDVKLINSIYCADRCKGGIKCQNGGYEDPLKCGTCRCPSMLEGNDCSSVRKNPPSCEGSNTLQASGSPQTLKLNGAKDCVYKISASGGKRPQITINRGNFNQTERCFPGISLQIKFNNDKTITGPTFCGSVGNKVITGEGDNVLLQYVGTRPDHLLEMSYRALTHLRIQQQTRENMGEDSKKVFDKHTKAMAELSKISNKLHGVQVSNADDKTEIEITPRGNPSMYQGDMILTEGQASYLLEEAKLKLEAKESNKTGDGVDKEIINKLKKNRAYKKDSRYKWKFPIPYFIERGVEQTVVDNALRNIAKETCLTFQKSAPFNNRQGLRIFRGQGCYSFIGPISDSKPQDVSIGRGCEWNGIVQHEVCHALGLFHEQSRPDRDDFLMINLNNVLPNQRHNYDKSSIASTETFGLPYDYGSHMQYDKKSFSFNGQLTMIPKNRDYLNTIGQFDKMQFNDVKLINSIYCADRCKGGIKCQNGGYEDPLKCGTCRCPSMLEGNDCSSVRKNPPSCEGSNTLQASGSPQTLKLNGAKDCVYKISASGGKRPQITINRGNFNQTERCFPGISLQIKFNNDKTITGPTFCGSVGNKVITGEGDNVLLQYVGTRPDHLLEMSYRAVLVSNSGSTSLIKIISSPSGLEIFGRFLLETLDVELTHLRIQQKTRTKLSENSKKVFDKHTKAMAELASLSNKLHGVEVSNADNQEEIEITPRGNPSMYQGDMILTEEQASYLIEEAKLKLEAKESNKTGSDVNKEIVNKLKKNRAYKKNSYFKWKFPIRYFIEDGVEQTVVDNALRNIEEETCLTFQKSAPFNDKQGLRIFRGEGCYSFIGPIFDSKPQDVSIGDGCEWNGIVQHEVCHALGIFHEQSRPDRDRFLTINLNNVLPYQRHNYDKSSIAETNTFGIPYDYGSHMQYDKRSFSFNGQLTMIPKNKDYLNTIGQFDKMQFNDVKLINSIYCSNKCKGGSKCHNGGYEDPLKCGTCRCPSMLEGKLCGKPRQNKPVCANPSNLKATAVVKKLKLNGIKDCVFMITAPNGKKPQITINKGSFNGTQYCFPGIALEIKFNKDKSITGPTFCGNVKNKVIKGEGMNVLLQYVGTRPDHLLEMSYRAV</sequence>